<accession>A0A4C1T5D0</accession>
<dbReference type="Gene3D" id="3.60.10.10">
    <property type="entry name" value="Endonuclease/exonuclease/phosphatase"/>
    <property type="match status" value="1"/>
</dbReference>
<evidence type="ECO:0000313" key="2">
    <source>
        <dbReference type="EMBL" id="GBP08471.1"/>
    </source>
</evidence>
<dbReference type="EMBL" id="BGZK01000031">
    <property type="protein sequence ID" value="GBP08471.1"/>
    <property type="molecule type" value="Genomic_DNA"/>
</dbReference>
<keyword evidence="2" id="KW-0695">RNA-directed DNA polymerase</keyword>
<dbReference type="GO" id="GO:0003964">
    <property type="term" value="F:RNA-directed DNA polymerase activity"/>
    <property type="evidence" value="ECO:0007669"/>
    <property type="project" value="UniProtKB-KW"/>
</dbReference>
<evidence type="ECO:0000313" key="3">
    <source>
        <dbReference type="Proteomes" id="UP000299102"/>
    </source>
</evidence>
<comment type="caution">
    <text evidence="2">The sequence shown here is derived from an EMBL/GenBank/DDBJ whole genome shotgun (WGS) entry which is preliminary data.</text>
</comment>
<keyword evidence="2" id="KW-0808">Transferase</keyword>
<name>A0A4C1T5D0_EUMVA</name>
<evidence type="ECO:0000259" key="1">
    <source>
        <dbReference type="Pfam" id="PF14529"/>
    </source>
</evidence>
<dbReference type="Proteomes" id="UP000299102">
    <property type="component" value="Unassembled WGS sequence"/>
</dbReference>
<protein>
    <submittedName>
        <fullName evidence="2">RNA-directed DNA polymerase from mobile element jockey</fullName>
    </submittedName>
</protein>
<organism evidence="2 3">
    <name type="scientific">Eumeta variegata</name>
    <name type="common">Bagworm moth</name>
    <name type="synonym">Eumeta japonica</name>
    <dbReference type="NCBI Taxonomy" id="151549"/>
    <lineage>
        <taxon>Eukaryota</taxon>
        <taxon>Metazoa</taxon>
        <taxon>Ecdysozoa</taxon>
        <taxon>Arthropoda</taxon>
        <taxon>Hexapoda</taxon>
        <taxon>Insecta</taxon>
        <taxon>Pterygota</taxon>
        <taxon>Neoptera</taxon>
        <taxon>Endopterygota</taxon>
        <taxon>Lepidoptera</taxon>
        <taxon>Glossata</taxon>
        <taxon>Ditrysia</taxon>
        <taxon>Tineoidea</taxon>
        <taxon>Psychidae</taxon>
        <taxon>Oiketicinae</taxon>
        <taxon>Eumeta</taxon>
    </lineage>
</organism>
<dbReference type="OrthoDB" id="410155at2759"/>
<reference evidence="2 3" key="1">
    <citation type="journal article" date="2019" name="Commun. Biol.">
        <title>The bagworm genome reveals a unique fibroin gene that provides high tensile strength.</title>
        <authorList>
            <person name="Kono N."/>
            <person name="Nakamura H."/>
            <person name="Ohtoshi R."/>
            <person name="Tomita M."/>
            <person name="Numata K."/>
            <person name="Arakawa K."/>
        </authorList>
    </citation>
    <scope>NUCLEOTIDE SEQUENCE [LARGE SCALE GENOMIC DNA]</scope>
</reference>
<proteinExistence type="predicted"/>
<feature type="domain" description="Endonuclease/exonuclease/phosphatase" evidence="1">
    <location>
        <begin position="118"/>
        <end position="222"/>
    </location>
</feature>
<dbReference type="Pfam" id="PF14529">
    <property type="entry name" value="Exo_endo_phos_2"/>
    <property type="match status" value="1"/>
</dbReference>
<dbReference type="InterPro" id="IPR005135">
    <property type="entry name" value="Endo/exonuclease/phosphatase"/>
</dbReference>
<dbReference type="InterPro" id="IPR036691">
    <property type="entry name" value="Endo/exonu/phosph_ase_sf"/>
</dbReference>
<keyword evidence="3" id="KW-1185">Reference proteome</keyword>
<dbReference type="AlphaFoldDB" id="A0A4C1T5D0"/>
<sequence>MTGPEAASFGEDIQMAMYVLRTVKSLEISEFGRDLCSCRNVEEKQNVLDKRHHLMVKLVHINVYTQVMLSYERTGLTLRKGYRSHKRSLHCCPIIIPTLINIEAMGCRLAMTGHGILVIVSIYLPSPKKLLRRDLRALLALGNAVILFGDFNYKSPTINYNGDKLHQIEDRLDFEIIALSTYYRGIATNRPSTLDIALTKRVTLNLNCIKTLHCLLSDHRPVLLKMRLSDGGSPNPTLKITDWKRVSNILEKIDTPSFNSIPDDIGTTDEIDSAKGFLTNHVRSVVENSGWEVPASSDRRKLPTDVLELIRAKNTALRRASAYSTAEHRSRARVLQSRVRLKNLHSFASRGPLMSRVDGSAPEGSRIIQKNQPLYNLA</sequence>
<gene>
    <name evidence="2" type="ORF">EVAR_77163_1</name>
</gene>
<dbReference type="SUPFAM" id="SSF56219">
    <property type="entry name" value="DNase I-like"/>
    <property type="match status" value="1"/>
</dbReference>
<keyword evidence="2" id="KW-0548">Nucleotidyltransferase</keyword>